<dbReference type="Proteomes" id="UP001152798">
    <property type="component" value="Chromosome 3"/>
</dbReference>
<evidence type="ECO:0000313" key="2">
    <source>
        <dbReference type="EMBL" id="CAH1396198.1"/>
    </source>
</evidence>
<dbReference type="OrthoDB" id="6605440at2759"/>
<evidence type="ECO:0000313" key="3">
    <source>
        <dbReference type="Proteomes" id="UP001152798"/>
    </source>
</evidence>
<protein>
    <submittedName>
        <fullName evidence="2">Uncharacterized protein</fullName>
    </submittedName>
</protein>
<dbReference type="AlphaFoldDB" id="A0A9P0H6A2"/>
<feature type="chain" id="PRO_5040267577" evidence="1">
    <location>
        <begin position="17"/>
        <end position="224"/>
    </location>
</feature>
<keyword evidence="1" id="KW-0732">Signal</keyword>
<gene>
    <name evidence="2" type="ORF">NEZAVI_LOCUS6313</name>
</gene>
<sequence>MFSVLFLFGLVSTALSFPGPVGVTEGLPELQVEEFFDKVAVTVFSKLSKSTDLPEVNWGIDSIYGIPFKLRIQTKQGKLESPTEVKRITRVSGVQEASGTAHVEGYLYLGKLQVTYETFTVNIFGLELTGKAMANINEVTTPVNIHIYKNSVKPQSTTATIGELNGYVTVHLGSDTGYQAVLNYILDAVFILRYVHDAFRWAFFQSIVPIIEQALSEAATTITL</sequence>
<reference evidence="2" key="1">
    <citation type="submission" date="2022-01" db="EMBL/GenBank/DDBJ databases">
        <authorList>
            <person name="King R."/>
        </authorList>
    </citation>
    <scope>NUCLEOTIDE SEQUENCE</scope>
</reference>
<organism evidence="2 3">
    <name type="scientific">Nezara viridula</name>
    <name type="common">Southern green stink bug</name>
    <name type="synonym">Cimex viridulus</name>
    <dbReference type="NCBI Taxonomy" id="85310"/>
    <lineage>
        <taxon>Eukaryota</taxon>
        <taxon>Metazoa</taxon>
        <taxon>Ecdysozoa</taxon>
        <taxon>Arthropoda</taxon>
        <taxon>Hexapoda</taxon>
        <taxon>Insecta</taxon>
        <taxon>Pterygota</taxon>
        <taxon>Neoptera</taxon>
        <taxon>Paraneoptera</taxon>
        <taxon>Hemiptera</taxon>
        <taxon>Heteroptera</taxon>
        <taxon>Panheteroptera</taxon>
        <taxon>Pentatomomorpha</taxon>
        <taxon>Pentatomoidea</taxon>
        <taxon>Pentatomidae</taxon>
        <taxon>Pentatominae</taxon>
        <taxon>Nezara</taxon>
    </lineage>
</organism>
<name>A0A9P0H6A2_NEZVI</name>
<dbReference type="EMBL" id="OV725079">
    <property type="protein sequence ID" value="CAH1396198.1"/>
    <property type="molecule type" value="Genomic_DNA"/>
</dbReference>
<proteinExistence type="predicted"/>
<keyword evidence="3" id="KW-1185">Reference proteome</keyword>
<feature type="signal peptide" evidence="1">
    <location>
        <begin position="1"/>
        <end position="16"/>
    </location>
</feature>
<accession>A0A9P0H6A2</accession>
<evidence type="ECO:0000256" key="1">
    <source>
        <dbReference type="SAM" id="SignalP"/>
    </source>
</evidence>